<evidence type="ECO:0000313" key="10">
    <source>
        <dbReference type="Proteomes" id="UP000595564"/>
    </source>
</evidence>
<dbReference type="PRINTS" id="PR00727">
    <property type="entry name" value="LEADERPTASE"/>
</dbReference>
<evidence type="ECO:0000256" key="5">
    <source>
        <dbReference type="ARBA" id="ARBA00022801"/>
    </source>
</evidence>
<dbReference type="InterPro" id="IPR036286">
    <property type="entry name" value="LexA/Signal_pep-like_sf"/>
</dbReference>
<dbReference type="GO" id="GO:0004252">
    <property type="term" value="F:serine-type endopeptidase activity"/>
    <property type="evidence" value="ECO:0007669"/>
    <property type="project" value="InterPro"/>
</dbReference>
<reference evidence="9 10" key="1">
    <citation type="journal article" date="2012" name="Extremophiles">
        <title>Thermotomaculum hydrothermale gen. nov., sp. nov., a novel heterotrophic thermophile within the phylum Acidobacteria from a deep-sea hydrothermal vent chimney in the Southern Okinawa Trough.</title>
        <authorList>
            <person name="Izumi H."/>
            <person name="Nunoura T."/>
            <person name="Miyazaki M."/>
            <person name="Mino S."/>
            <person name="Toki T."/>
            <person name="Takai K."/>
            <person name="Sako Y."/>
            <person name="Sawabe T."/>
            <person name="Nakagawa S."/>
        </authorList>
    </citation>
    <scope>NUCLEOTIDE SEQUENCE [LARGE SCALE GENOMIC DNA]</scope>
    <source>
        <strain evidence="9 10">AC55</strain>
    </source>
</reference>
<dbReference type="EC" id="3.4.21.89" evidence="3 7"/>
<dbReference type="GO" id="GO:0009003">
    <property type="term" value="F:signal peptidase activity"/>
    <property type="evidence" value="ECO:0007669"/>
    <property type="project" value="UniProtKB-EC"/>
</dbReference>
<dbReference type="Pfam" id="PF10502">
    <property type="entry name" value="Peptidase_S26"/>
    <property type="match status" value="1"/>
</dbReference>
<evidence type="ECO:0000256" key="7">
    <source>
        <dbReference type="RuleBase" id="RU362042"/>
    </source>
</evidence>
<sequence>MLQFKKSELRDYFETILIGILAVTFAKTFVFQNFKIPTSSMEDTLLIGDHLAVNKFIFGPVSFAWEKKVFPQRDIKRGDVIVFRSPENTDIDFIKRAIGLPGDILEIKDKQVYINGEKLDEPYVVFKDKYNIYRDGPLKVRDNFGPVRIPKGYYFAMGDNRDNSDDSRFWGFVPREYIRGRAVVVWWSYPEERGAYRKTGLFNFVKDVLDKTIHFFTKTRWNRFFMEIR</sequence>
<dbReference type="RefSeq" id="WP_201327035.1">
    <property type="nucleotide sequence ID" value="NZ_AP017470.1"/>
</dbReference>
<proteinExistence type="inferred from homology"/>
<evidence type="ECO:0000256" key="4">
    <source>
        <dbReference type="ARBA" id="ARBA00019232"/>
    </source>
</evidence>
<keyword evidence="7" id="KW-0812">Transmembrane</keyword>
<dbReference type="Gene3D" id="2.10.109.10">
    <property type="entry name" value="Umud Fragment, subunit A"/>
    <property type="match status" value="1"/>
</dbReference>
<dbReference type="PROSITE" id="PS00760">
    <property type="entry name" value="SPASE_I_2"/>
    <property type="match status" value="1"/>
</dbReference>
<comment type="subcellular location">
    <subcellularLocation>
        <location evidence="7">Membrane</location>
        <topology evidence="7">Single-pass type II membrane protein</topology>
    </subcellularLocation>
</comment>
<keyword evidence="7" id="KW-0645">Protease</keyword>
<keyword evidence="7" id="KW-1133">Transmembrane helix</keyword>
<dbReference type="EMBL" id="AP017470">
    <property type="protein sequence ID" value="BBB32733.1"/>
    <property type="molecule type" value="Genomic_DNA"/>
</dbReference>
<keyword evidence="10" id="KW-1185">Reference proteome</keyword>
<protein>
    <recommendedName>
        <fullName evidence="4 7">Signal peptidase I</fullName>
        <ecNumber evidence="3 7">3.4.21.89</ecNumber>
    </recommendedName>
</protein>
<dbReference type="InterPro" id="IPR000223">
    <property type="entry name" value="Pept_S26A_signal_pept_1"/>
</dbReference>
<keyword evidence="7" id="KW-0472">Membrane</keyword>
<dbReference type="KEGG" id="thyd:TTHT_1209"/>
<dbReference type="NCBIfam" id="TIGR02227">
    <property type="entry name" value="sigpep_I_bact"/>
    <property type="match status" value="1"/>
</dbReference>
<keyword evidence="5 7" id="KW-0378">Hydrolase</keyword>
<dbReference type="GO" id="GO:0016020">
    <property type="term" value="C:membrane"/>
    <property type="evidence" value="ECO:0007669"/>
    <property type="project" value="UniProtKB-SubCell"/>
</dbReference>
<gene>
    <name evidence="9" type="ORF">TTHT_1209</name>
</gene>
<name>A0A7R6PFE3_9BACT</name>
<evidence type="ECO:0000256" key="6">
    <source>
        <dbReference type="PIRSR" id="PIRSR600223-1"/>
    </source>
</evidence>
<comment type="catalytic activity">
    <reaction evidence="1 7">
        <text>Cleavage of hydrophobic, N-terminal signal or leader sequences from secreted and periplasmic proteins.</text>
        <dbReference type="EC" id="3.4.21.89"/>
    </reaction>
</comment>
<evidence type="ECO:0000259" key="8">
    <source>
        <dbReference type="Pfam" id="PF10502"/>
    </source>
</evidence>
<dbReference type="InterPro" id="IPR019757">
    <property type="entry name" value="Pept_S26A_signal_pept_1_Lys-AS"/>
</dbReference>
<comment type="similarity">
    <text evidence="2 7">Belongs to the peptidase S26 family.</text>
</comment>
<dbReference type="Proteomes" id="UP000595564">
    <property type="component" value="Chromosome"/>
</dbReference>
<feature type="active site" evidence="6">
    <location>
        <position position="40"/>
    </location>
</feature>
<accession>A0A7R6PFE3</accession>
<evidence type="ECO:0000256" key="2">
    <source>
        <dbReference type="ARBA" id="ARBA00009370"/>
    </source>
</evidence>
<dbReference type="AlphaFoldDB" id="A0A7R6PFE3"/>
<dbReference type="SUPFAM" id="SSF51306">
    <property type="entry name" value="LexA/Signal peptidase"/>
    <property type="match status" value="1"/>
</dbReference>
<dbReference type="GO" id="GO:0006465">
    <property type="term" value="P:signal peptide processing"/>
    <property type="evidence" value="ECO:0007669"/>
    <property type="project" value="InterPro"/>
</dbReference>
<feature type="domain" description="Peptidase S26" evidence="8">
    <location>
        <begin position="10"/>
        <end position="187"/>
    </location>
</feature>
<dbReference type="CDD" id="cd06530">
    <property type="entry name" value="S26_SPase_I"/>
    <property type="match status" value="1"/>
</dbReference>
<evidence type="ECO:0000313" key="9">
    <source>
        <dbReference type="EMBL" id="BBB32733.1"/>
    </source>
</evidence>
<feature type="transmembrane region" description="Helical" evidence="7">
    <location>
        <begin position="12"/>
        <end position="31"/>
    </location>
</feature>
<dbReference type="PANTHER" id="PTHR43390:SF1">
    <property type="entry name" value="CHLOROPLAST PROCESSING PEPTIDASE"/>
    <property type="match status" value="1"/>
</dbReference>
<dbReference type="InterPro" id="IPR019533">
    <property type="entry name" value="Peptidase_S26"/>
</dbReference>
<organism evidence="9 10">
    <name type="scientific">Thermotomaculum hydrothermale</name>
    <dbReference type="NCBI Taxonomy" id="981385"/>
    <lineage>
        <taxon>Bacteria</taxon>
        <taxon>Pseudomonadati</taxon>
        <taxon>Acidobacteriota</taxon>
        <taxon>Holophagae</taxon>
        <taxon>Thermotomaculales</taxon>
        <taxon>Thermotomaculaceae</taxon>
        <taxon>Thermotomaculum</taxon>
    </lineage>
</organism>
<dbReference type="PANTHER" id="PTHR43390">
    <property type="entry name" value="SIGNAL PEPTIDASE I"/>
    <property type="match status" value="1"/>
</dbReference>
<evidence type="ECO:0000256" key="1">
    <source>
        <dbReference type="ARBA" id="ARBA00000677"/>
    </source>
</evidence>
<feature type="active site" evidence="6">
    <location>
        <position position="95"/>
    </location>
</feature>
<evidence type="ECO:0000256" key="3">
    <source>
        <dbReference type="ARBA" id="ARBA00013208"/>
    </source>
</evidence>